<name>A0A5M3WFH9_9ACTN</name>
<dbReference type="AlphaFoldDB" id="A0A5M3WFH9"/>
<gene>
    <name evidence="1" type="ORF">Amac_014120</name>
</gene>
<protein>
    <submittedName>
        <fullName evidence="1">Uncharacterized protein</fullName>
    </submittedName>
</protein>
<reference evidence="1 2" key="1">
    <citation type="submission" date="2019-10" db="EMBL/GenBank/DDBJ databases">
        <title>Whole genome shotgun sequence of Acrocarpospora macrocephala NBRC 16266.</title>
        <authorList>
            <person name="Ichikawa N."/>
            <person name="Kimura A."/>
            <person name="Kitahashi Y."/>
            <person name="Komaki H."/>
            <person name="Oguchi A."/>
        </authorList>
    </citation>
    <scope>NUCLEOTIDE SEQUENCE [LARGE SCALE GENOMIC DNA]</scope>
    <source>
        <strain evidence="1 2">NBRC 16266</strain>
    </source>
</reference>
<dbReference type="Proteomes" id="UP000331127">
    <property type="component" value="Unassembled WGS sequence"/>
</dbReference>
<evidence type="ECO:0000313" key="1">
    <source>
        <dbReference type="EMBL" id="GES07817.1"/>
    </source>
</evidence>
<comment type="caution">
    <text evidence="1">The sequence shown here is derived from an EMBL/GenBank/DDBJ whole genome shotgun (WGS) entry which is preliminary data.</text>
</comment>
<sequence length="157" mass="17103">MLFGRLLVLFVALGSTLMGGPVRDGGTLDGFTIGWIPAGVGAQVADFPYEWEDVSFVSRVWEREVDGVSQVDLKIAVMRGPRLATLADLRAFLAEYHEHDPGAWRLDEFQNGGSRGFITESEAFWVSSAGVGVSVRIPSGGVTREELYRTAVSIRPT</sequence>
<organism evidence="1 2">
    <name type="scientific">Acrocarpospora macrocephala</name>
    <dbReference type="NCBI Taxonomy" id="150177"/>
    <lineage>
        <taxon>Bacteria</taxon>
        <taxon>Bacillati</taxon>
        <taxon>Actinomycetota</taxon>
        <taxon>Actinomycetes</taxon>
        <taxon>Streptosporangiales</taxon>
        <taxon>Streptosporangiaceae</taxon>
        <taxon>Acrocarpospora</taxon>
    </lineage>
</organism>
<accession>A0A5M3WFH9</accession>
<evidence type="ECO:0000313" key="2">
    <source>
        <dbReference type="Proteomes" id="UP000331127"/>
    </source>
</evidence>
<keyword evidence="2" id="KW-1185">Reference proteome</keyword>
<proteinExistence type="predicted"/>
<dbReference type="EMBL" id="BLAE01000008">
    <property type="protein sequence ID" value="GES07817.1"/>
    <property type="molecule type" value="Genomic_DNA"/>
</dbReference>